<feature type="domain" description="Major facilitator superfamily (MFS) profile" evidence="10">
    <location>
        <begin position="1"/>
        <end position="434"/>
    </location>
</feature>
<feature type="transmembrane region" description="Helical" evidence="9">
    <location>
        <begin position="7"/>
        <end position="25"/>
    </location>
</feature>
<keyword evidence="12" id="KW-1185">Reference proteome</keyword>
<dbReference type="InterPro" id="IPR020846">
    <property type="entry name" value="MFS_dom"/>
</dbReference>
<feature type="transmembrane region" description="Helical" evidence="9">
    <location>
        <begin position="45"/>
        <end position="63"/>
    </location>
</feature>
<evidence type="ECO:0000259" key="10">
    <source>
        <dbReference type="PROSITE" id="PS50850"/>
    </source>
</evidence>
<dbReference type="GO" id="GO:0022857">
    <property type="term" value="F:transmembrane transporter activity"/>
    <property type="evidence" value="ECO:0007669"/>
    <property type="project" value="InterPro"/>
</dbReference>
<feature type="transmembrane region" description="Helical" evidence="9">
    <location>
        <begin position="308"/>
        <end position="329"/>
    </location>
</feature>
<reference evidence="11" key="1">
    <citation type="submission" date="2021-05" db="EMBL/GenBank/DDBJ databases">
        <title>The genome of the haptophyte Pavlova lutheri (Diacronema luteri, Pavlovales) - a model for lipid biosynthesis in eukaryotic algae.</title>
        <authorList>
            <person name="Hulatt C.J."/>
            <person name="Posewitz M.C."/>
        </authorList>
    </citation>
    <scope>NUCLEOTIDE SEQUENCE</scope>
    <source>
        <strain evidence="11">NIVA-4/92</strain>
    </source>
</reference>
<keyword evidence="4" id="KW-0762">Sugar transport</keyword>
<feature type="transmembrane region" description="Helical" evidence="9">
    <location>
        <begin position="244"/>
        <end position="269"/>
    </location>
</feature>
<dbReference type="Pfam" id="PF07690">
    <property type="entry name" value="MFS_1"/>
    <property type="match status" value="1"/>
</dbReference>
<feature type="transmembrane region" description="Helical" evidence="9">
    <location>
        <begin position="375"/>
        <end position="397"/>
    </location>
</feature>
<dbReference type="EMBL" id="JAGTXO010000012">
    <property type="protein sequence ID" value="KAG8464856.1"/>
    <property type="molecule type" value="Genomic_DNA"/>
</dbReference>
<dbReference type="PANTHER" id="PTHR43184:SF12">
    <property type="entry name" value="SUGAR PHOSPHATE EXCHANGER 3"/>
    <property type="match status" value="1"/>
</dbReference>
<protein>
    <recommendedName>
        <fullName evidence="10">Major facilitator superfamily (MFS) profile domain-containing protein</fullName>
    </recommendedName>
</protein>
<comment type="similarity">
    <text evidence="2">Belongs to the major facilitator superfamily. Organophosphate:Pi antiporter (OPA) (TC 2.A.1.4) family.</text>
</comment>
<evidence type="ECO:0000256" key="6">
    <source>
        <dbReference type="ARBA" id="ARBA00022989"/>
    </source>
</evidence>
<feature type="transmembrane region" description="Helical" evidence="9">
    <location>
        <begin position="144"/>
        <end position="168"/>
    </location>
</feature>
<dbReference type="PIRSF" id="PIRSF002808">
    <property type="entry name" value="Hexose_phosphate_transp"/>
    <property type="match status" value="1"/>
</dbReference>
<evidence type="ECO:0000256" key="2">
    <source>
        <dbReference type="ARBA" id="ARBA00009598"/>
    </source>
</evidence>
<evidence type="ECO:0000256" key="5">
    <source>
        <dbReference type="ARBA" id="ARBA00022692"/>
    </source>
</evidence>
<dbReference type="Gene3D" id="1.20.1250.20">
    <property type="entry name" value="MFS general substrate transporter like domains"/>
    <property type="match status" value="2"/>
</dbReference>
<keyword evidence="7 9" id="KW-0472">Membrane</keyword>
<sequence length="456" mass="47913">MTSAETWRRAVFFVTFVNYAIAHLARKCYTTVKTELVAAGVDKTILSQMDTGFMLAYAAGTFISGRFADRFRQNVLISVGLFGSAVCLGAIQLLDASRMIKRDHGLGFFLFVLAQLTHGAFQSLGGPVNTSVMGAWWPKKGRGLVFGLWTCHQYVGDIGAALVSAYILHRGWPWQWALLVPAVASGVWGVINLAFLPNSPSQLGIEAEGEANAPLVSSVPARGRASEHEHGGVGFMDVLRIPGVLSYALLFGSLKLANYALFFWLPFFLSLHFPPDRANTISSLYSVGLMPGGVIVGLLSDALGGRRACVITSSMCLLVPLLWVFAAFADSMAPALLLPLLVLMGILIGGPNNIISSAVAADLAEHPSVGGNARVLGTITGVISGSGSVTAALGLAVIGPLQEAGGWPAIWYLLIACVCGGIALMAPKVHRELTAGSSVSKSPTCGDPAMHTSASA</sequence>
<feature type="transmembrane region" description="Helical" evidence="9">
    <location>
        <begin position="281"/>
        <end position="299"/>
    </location>
</feature>
<dbReference type="AlphaFoldDB" id="A0A8J6CB82"/>
<feature type="transmembrane region" description="Helical" evidence="9">
    <location>
        <begin position="335"/>
        <end position="355"/>
    </location>
</feature>
<keyword evidence="5 9" id="KW-0812">Transmembrane</keyword>
<dbReference type="InterPro" id="IPR011701">
    <property type="entry name" value="MFS"/>
</dbReference>
<evidence type="ECO:0000256" key="3">
    <source>
        <dbReference type="ARBA" id="ARBA00022448"/>
    </source>
</evidence>
<feature type="transmembrane region" description="Helical" evidence="9">
    <location>
        <begin position="174"/>
        <end position="196"/>
    </location>
</feature>
<feature type="transmembrane region" description="Helical" evidence="9">
    <location>
        <begin position="106"/>
        <end position="124"/>
    </location>
</feature>
<gene>
    <name evidence="11" type="ORF">KFE25_010224</name>
</gene>
<dbReference type="SUPFAM" id="SSF103473">
    <property type="entry name" value="MFS general substrate transporter"/>
    <property type="match status" value="1"/>
</dbReference>
<dbReference type="GO" id="GO:0005789">
    <property type="term" value="C:endoplasmic reticulum membrane"/>
    <property type="evidence" value="ECO:0007669"/>
    <property type="project" value="TreeGrafter"/>
</dbReference>
<evidence type="ECO:0000313" key="11">
    <source>
        <dbReference type="EMBL" id="KAG8464856.1"/>
    </source>
</evidence>
<proteinExistence type="inferred from homology"/>
<dbReference type="OMA" id="GTLMWGY"/>
<feature type="region of interest" description="Disordered" evidence="8">
    <location>
        <begin position="437"/>
        <end position="456"/>
    </location>
</feature>
<feature type="transmembrane region" description="Helical" evidence="9">
    <location>
        <begin position="75"/>
        <end position="94"/>
    </location>
</feature>
<evidence type="ECO:0000256" key="9">
    <source>
        <dbReference type="SAM" id="Phobius"/>
    </source>
</evidence>
<organism evidence="11 12">
    <name type="scientific">Diacronema lutheri</name>
    <name type="common">Unicellular marine alga</name>
    <name type="synonym">Monochrysis lutheri</name>
    <dbReference type="NCBI Taxonomy" id="2081491"/>
    <lineage>
        <taxon>Eukaryota</taxon>
        <taxon>Haptista</taxon>
        <taxon>Haptophyta</taxon>
        <taxon>Pavlovophyceae</taxon>
        <taxon>Pavlovales</taxon>
        <taxon>Pavlovaceae</taxon>
        <taxon>Diacronema</taxon>
    </lineage>
</organism>
<accession>A0A8J6CB82</accession>
<evidence type="ECO:0000256" key="8">
    <source>
        <dbReference type="SAM" id="MobiDB-lite"/>
    </source>
</evidence>
<evidence type="ECO:0000256" key="1">
    <source>
        <dbReference type="ARBA" id="ARBA00004141"/>
    </source>
</evidence>
<comment type="subcellular location">
    <subcellularLocation>
        <location evidence="1">Membrane</location>
        <topology evidence="1">Multi-pass membrane protein</topology>
    </subcellularLocation>
</comment>
<dbReference type="PANTHER" id="PTHR43184">
    <property type="entry name" value="MAJOR FACILITATOR SUPERFAMILY TRANSPORTER 16, ISOFORM B"/>
    <property type="match status" value="1"/>
</dbReference>
<keyword evidence="6 9" id="KW-1133">Transmembrane helix</keyword>
<comment type="caution">
    <text evidence="11">The sequence shown here is derived from an EMBL/GenBank/DDBJ whole genome shotgun (WGS) entry which is preliminary data.</text>
</comment>
<evidence type="ECO:0000256" key="4">
    <source>
        <dbReference type="ARBA" id="ARBA00022597"/>
    </source>
</evidence>
<name>A0A8J6CB82_DIALT</name>
<dbReference type="PROSITE" id="PS50850">
    <property type="entry name" value="MFS"/>
    <property type="match status" value="1"/>
</dbReference>
<keyword evidence="3" id="KW-0813">Transport</keyword>
<feature type="transmembrane region" description="Helical" evidence="9">
    <location>
        <begin position="409"/>
        <end position="426"/>
    </location>
</feature>
<dbReference type="InterPro" id="IPR036259">
    <property type="entry name" value="MFS_trans_sf"/>
</dbReference>
<evidence type="ECO:0000256" key="7">
    <source>
        <dbReference type="ARBA" id="ARBA00023136"/>
    </source>
</evidence>
<dbReference type="OrthoDB" id="431005at2759"/>
<dbReference type="Proteomes" id="UP000751190">
    <property type="component" value="Unassembled WGS sequence"/>
</dbReference>
<dbReference type="InterPro" id="IPR000849">
    <property type="entry name" value="Sugar_P_transporter"/>
</dbReference>
<evidence type="ECO:0000313" key="12">
    <source>
        <dbReference type="Proteomes" id="UP000751190"/>
    </source>
</evidence>